<reference evidence="11" key="1">
    <citation type="submission" date="2019-12" db="EMBL/GenBank/DDBJ databases">
        <title>Genome sequencing and annotation of Brassica cretica.</title>
        <authorList>
            <person name="Studholme D.J."/>
            <person name="Sarris P.F."/>
        </authorList>
    </citation>
    <scope>NUCLEOTIDE SEQUENCE</scope>
    <source>
        <strain evidence="11">PFS-001/15</strain>
        <tissue evidence="11">Leaf</tissue>
    </source>
</reference>
<dbReference type="Proteomes" id="UP000712281">
    <property type="component" value="Unassembled WGS sequence"/>
</dbReference>
<evidence type="ECO:0000256" key="7">
    <source>
        <dbReference type="PIRSR" id="PIRSR600223-1"/>
    </source>
</evidence>
<feature type="domain" description="Peptidase S26" evidence="10">
    <location>
        <begin position="43"/>
        <end position="159"/>
    </location>
</feature>
<comment type="similarity">
    <text evidence="1">Belongs to the glycosyltransferase 1 family.</text>
</comment>
<feature type="domain" description="Glycosyl transferase family 1" evidence="8">
    <location>
        <begin position="161"/>
        <end position="237"/>
    </location>
</feature>
<feature type="domain" description="Sucrose phosphatase-like" evidence="9">
    <location>
        <begin position="814"/>
        <end position="1010"/>
    </location>
</feature>
<dbReference type="CDD" id="cd16419">
    <property type="entry name" value="HAD_SPS"/>
    <property type="match status" value="2"/>
</dbReference>
<feature type="domain" description="Glycosyl transferase family 1" evidence="8">
    <location>
        <begin position="618"/>
        <end position="676"/>
    </location>
</feature>
<evidence type="ECO:0000259" key="9">
    <source>
        <dbReference type="Pfam" id="PF05116"/>
    </source>
</evidence>
<keyword evidence="3" id="KW-0328">Glycosyltransferase</keyword>
<feature type="active site" evidence="7">
    <location>
        <position position="90"/>
    </location>
</feature>
<dbReference type="PROSITE" id="PS00761">
    <property type="entry name" value="SPASE_I_3"/>
    <property type="match status" value="1"/>
</dbReference>
<keyword evidence="4" id="KW-0808">Transferase</keyword>
<accession>A0A8S9JJV0</accession>
<evidence type="ECO:0000313" key="11">
    <source>
        <dbReference type="EMBL" id="KAF2581657.1"/>
    </source>
</evidence>
<dbReference type="GO" id="GO:0046524">
    <property type="term" value="F:sucrose-phosphate synthase activity"/>
    <property type="evidence" value="ECO:0007669"/>
    <property type="project" value="UniProtKB-EC"/>
</dbReference>
<dbReference type="GO" id="GO:0016020">
    <property type="term" value="C:membrane"/>
    <property type="evidence" value="ECO:0007669"/>
    <property type="project" value="InterPro"/>
</dbReference>
<dbReference type="InterPro" id="IPR019533">
    <property type="entry name" value="Peptidase_S26"/>
</dbReference>
<dbReference type="Pfam" id="PF10502">
    <property type="entry name" value="Peptidase_S26"/>
    <property type="match status" value="1"/>
</dbReference>
<dbReference type="InterPro" id="IPR001296">
    <property type="entry name" value="Glyco_trans_1"/>
</dbReference>
<evidence type="ECO:0000256" key="6">
    <source>
        <dbReference type="ARBA" id="ARBA00047471"/>
    </source>
</evidence>
<dbReference type="GO" id="GO:0004252">
    <property type="term" value="F:serine-type endopeptidase activity"/>
    <property type="evidence" value="ECO:0007669"/>
    <property type="project" value="InterPro"/>
</dbReference>
<dbReference type="InterPro" id="IPR006380">
    <property type="entry name" value="SPP-like_dom"/>
</dbReference>
<sequence>MRWLRYLNQWRGTAKEAFDQVSIVAKFLCLLHVTDRYIIFLNSRPSMLPTLNLTGDVILAEHVSHRFGKIGLGDVVLVRSPTDPMKMVTKRVLGLEGHRLSFYADPLVGDDSVNVVVAISTFKVPKGHVWIQGDNVHASTDSRNFGPVPYNLIEGKALLRGVFINPAFIEPFGLTLIEAGAHGLPTVATINGGPVDIHKVLDNGLLVDPHDQQAISDALLKLVSDKHLWTRCRQNGLKNIHLFSWPEHCKTYLARIASCKQRSPKWQRVEYQNSDPDSPSDSLRDIHDISLNLKLSLDGEKSSVDTNLDAEDTTAAERKAKLEKAVSTLSQKKISTEKIDSKMPTLKRRKHIFVISVDCSANSDLLSVVKIVMDVAGDSTGFILSTSMTVSETHTTLLSGGLKPQDFDAVICNSGSELYFTASASSEDKTALPYTHDPDYHSHIEFRWGGENLRKTLIRWISSVEAKKKLKQGEILCEDEASSTNYCLSFKVKDPASIPPMKELRKLMRIQALRCNVVYCQNGARLNVIPVLASRSQALRYLLVRWGIDLSNMVVFVGDSGDTDYEGLLGGVHKTVILKGIASDLRELHGNRSYPMEDVTPLNSPNITEAEECGRDAAGAHGLPTVATINGGPVDIHKVLDNGLLVDPHDQQAISDALLKLVSDKHLWTRCRQNGLKNIHLFSWPEHCKTYLARIASCKQRSPIWQRVELENSDPDSPSDSLRDIHDISLNLKLSLDGEKSSVDTNLDAEDTTTAERKAKLEKAVSTLSQKKNSTEKIDSKMPTLKRRKHIFVISVDCSANSDLLSVVKTVMDAAGDSTGFILSTSMTVSETHTTLLSGGLKPQDFDAVICNSGSELYFTASASSEDKTALPYTHDPDYHSHIEFRWGGENLRKTLIRWISSVEAKKKLKQGEILCEDEASSTNYCLSFKVKDPASIPPMKELRKLMRIQALRCNVVYCQNGARLNVIPVLASRSQALRYLLVRWGIDLSNMVVFVGDSGDTDYEGLLGGVHKTVILKGIASDLRELHGNRSYPMEDVTPLNSPNITEAEECGRDAVKAALGKLGINLLKP</sequence>
<name>A0A8S9JJV0_BRACR</name>
<dbReference type="InterPro" id="IPR019758">
    <property type="entry name" value="Pept_S26A_signal_pept_1_CS"/>
</dbReference>
<evidence type="ECO:0000256" key="4">
    <source>
        <dbReference type="ARBA" id="ARBA00022679"/>
    </source>
</evidence>
<dbReference type="SUPFAM" id="SSF53756">
    <property type="entry name" value="UDP-Glycosyltransferase/glycogen phosphorylase"/>
    <property type="match status" value="2"/>
</dbReference>
<feature type="active site" evidence="7">
    <location>
        <position position="46"/>
    </location>
</feature>
<dbReference type="GO" id="GO:0006465">
    <property type="term" value="P:signal peptide processing"/>
    <property type="evidence" value="ECO:0007669"/>
    <property type="project" value="InterPro"/>
</dbReference>
<organism evidence="11 12">
    <name type="scientific">Brassica cretica</name>
    <name type="common">Mustard</name>
    <dbReference type="NCBI Taxonomy" id="69181"/>
    <lineage>
        <taxon>Eukaryota</taxon>
        <taxon>Viridiplantae</taxon>
        <taxon>Streptophyta</taxon>
        <taxon>Embryophyta</taxon>
        <taxon>Tracheophyta</taxon>
        <taxon>Spermatophyta</taxon>
        <taxon>Magnoliopsida</taxon>
        <taxon>eudicotyledons</taxon>
        <taxon>Gunneridae</taxon>
        <taxon>Pentapetalae</taxon>
        <taxon>rosids</taxon>
        <taxon>malvids</taxon>
        <taxon>Brassicales</taxon>
        <taxon>Brassicaceae</taxon>
        <taxon>Brassiceae</taxon>
        <taxon>Brassica</taxon>
    </lineage>
</organism>
<keyword evidence="5" id="KW-0378">Hydrolase</keyword>
<evidence type="ECO:0000256" key="1">
    <source>
        <dbReference type="ARBA" id="ARBA00006530"/>
    </source>
</evidence>
<dbReference type="PANTHER" id="PTHR46039">
    <property type="entry name" value="SUCROSE-PHOSPHATE SYNTHASE 3-RELATED"/>
    <property type="match status" value="1"/>
</dbReference>
<dbReference type="EC" id="2.4.1.14" evidence="2"/>
<protein>
    <recommendedName>
        <fullName evidence="2">sucrose-phosphate synthase</fullName>
        <ecNumber evidence="2">2.4.1.14</ecNumber>
    </recommendedName>
</protein>
<dbReference type="InterPro" id="IPR000223">
    <property type="entry name" value="Pept_S26A_signal_pept_1"/>
</dbReference>
<gene>
    <name evidence="11" type="ORF">F2Q68_00000354</name>
</gene>
<dbReference type="InterPro" id="IPR036286">
    <property type="entry name" value="LexA/Signal_pep-like_sf"/>
</dbReference>
<evidence type="ECO:0000256" key="2">
    <source>
        <dbReference type="ARBA" id="ARBA00012536"/>
    </source>
</evidence>
<evidence type="ECO:0000259" key="10">
    <source>
        <dbReference type="Pfam" id="PF10502"/>
    </source>
</evidence>
<dbReference type="NCBIfam" id="TIGR02227">
    <property type="entry name" value="sigpep_I_bact"/>
    <property type="match status" value="1"/>
</dbReference>
<dbReference type="SUPFAM" id="SSF51306">
    <property type="entry name" value="LexA/Signal peptidase"/>
    <property type="match status" value="1"/>
</dbReference>
<evidence type="ECO:0000313" key="12">
    <source>
        <dbReference type="Proteomes" id="UP000712281"/>
    </source>
</evidence>
<dbReference type="PANTHER" id="PTHR46039:SF7">
    <property type="entry name" value="SUCROSE-PHOSPHATE SYNTHASE 2-RELATED"/>
    <property type="match status" value="1"/>
</dbReference>
<feature type="domain" description="Sucrose phosphatase-like" evidence="9">
    <location>
        <begin position="408"/>
        <end position="571"/>
    </location>
</feature>
<dbReference type="AlphaFoldDB" id="A0A8S9JJV0"/>
<dbReference type="Gene3D" id="2.10.109.10">
    <property type="entry name" value="Umud Fragment, subunit A"/>
    <property type="match status" value="1"/>
</dbReference>
<evidence type="ECO:0000256" key="5">
    <source>
        <dbReference type="ARBA" id="ARBA00022801"/>
    </source>
</evidence>
<comment type="caution">
    <text evidence="11">The sequence shown here is derived from an EMBL/GenBank/DDBJ whole genome shotgun (WGS) entry which is preliminary data.</text>
</comment>
<dbReference type="Pfam" id="PF00534">
    <property type="entry name" value="Glycos_transf_1"/>
    <property type="match status" value="2"/>
</dbReference>
<dbReference type="InterPro" id="IPR035659">
    <property type="entry name" value="SPS_C"/>
</dbReference>
<dbReference type="InterPro" id="IPR044161">
    <property type="entry name" value="SPS"/>
</dbReference>
<evidence type="ECO:0000259" key="8">
    <source>
        <dbReference type="Pfam" id="PF00534"/>
    </source>
</evidence>
<dbReference type="EMBL" id="QGKW02001660">
    <property type="protein sequence ID" value="KAF2581657.1"/>
    <property type="molecule type" value="Genomic_DNA"/>
</dbReference>
<evidence type="ECO:0000256" key="3">
    <source>
        <dbReference type="ARBA" id="ARBA00022676"/>
    </source>
</evidence>
<comment type="catalytic activity">
    <reaction evidence="6">
        <text>beta-D-fructose 6-phosphate + UDP-alpha-D-glucose = sucrose 6(F)-phosphate + UDP + H(+)</text>
        <dbReference type="Rhea" id="RHEA:22172"/>
        <dbReference type="ChEBI" id="CHEBI:15378"/>
        <dbReference type="ChEBI" id="CHEBI:57634"/>
        <dbReference type="ChEBI" id="CHEBI:57723"/>
        <dbReference type="ChEBI" id="CHEBI:58223"/>
        <dbReference type="ChEBI" id="CHEBI:58885"/>
        <dbReference type="EC" id="2.4.1.14"/>
    </reaction>
</comment>
<dbReference type="Gene3D" id="3.40.50.2000">
    <property type="entry name" value="Glycogen Phosphorylase B"/>
    <property type="match status" value="2"/>
</dbReference>
<proteinExistence type="inferred from homology"/>
<dbReference type="CDD" id="cd06530">
    <property type="entry name" value="S26_SPase_I"/>
    <property type="match status" value="1"/>
</dbReference>
<dbReference type="PRINTS" id="PR00727">
    <property type="entry name" value="LEADERPTASE"/>
</dbReference>
<dbReference type="Pfam" id="PF05116">
    <property type="entry name" value="S6PP"/>
    <property type="match status" value="2"/>
</dbReference>